<keyword evidence="5" id="KW-0732">Signal</keyword>
<evidence type="ECO:0000313" key="7">
    <source>
        <dbReference type="Proteomes" id="UP000504637"/>
    </source>
</evidence>
<reference evidence="8" key="2">
    <citation type="submission" date="2020-04" db="EMBL/GenBank/DDBJ databases">
        <authorList>
            <consortium name="NCBI Genome Project"/>
        </authorList>
    </citation>
    <scope>NUCLEOTIDE SEQUENCE</scope>
    <source>
        <strain evidence="8">CBS 342.82</strain>
    </source>
</reference>
<protein>
    <submittedName>
        <fullName evidence="8">Glycoside hydrolase family 3 protein</fullName>
    </submittedName>
</protein>
<evidence type="ECO:0000256" key="1">
    <source>
        <dbReference type="ARBA" id="ARBA00005336"/>
    </source>
</evidence>
<dbReference type="Gene3D" id="3.20.20.300">
    <property type="entry name" value="Glycoside hydrolase, family 3, N-terminal domain"/>
    <property type="match status" value="1"/>
</dbReference>
<proteinExistence type="inferred from homology"/>
<dbReference type="InterPro" id="IPR017853">
    <property type="entry name" value="GH"/>
</dbReference>
<feature type="signal peptide" evidence="5">
    <location>
        <begin position="1"/>
        <end position="25"/>
    </location>
</feature>
<dbReference type="GeneID" id="54360494"/>
<organism evidence="8">
    <name type="scientific">Dissoconium aciculare CBS 342.82</name>
    <dbReference type="NCBI Taxonomy" id="1314786"/>
    <lineage>
        <taxon>Eukaryota</taxon>
        <taxon>Fungi</taxon>
        <taxon>Dikarya</taxon>
        <taxon>Ascomycota</taxon>
        <taxon>Pezizomycotina</taxon>
        <taxon>Dothideomycetes</taxon>
        <taxon>Dothideomycetidae</taxon>
        <taxon>Mycosphaerellales</taxon>
        <taxon>Dissoconiaceae</taxon>
        <taxon>Dissoconium</taxon>
    </lineage>
</organism>
<name>A0A6J3LWG5_9PEZI</name>
<keyword evidence="4" id="KW-0326">Glycosidase</keyword>
<sequence length="356" mass="36488">MIYTSFNQIALVLSVALCTAAQSYAVQAGYHVLYSYSGKTIPDSIFQAAASGTIGGLILFGGNIDSTLPSQLSSLQSAYKQSSNYAGAPLLIVTDQEGGQVNRLPGGPTLSAKKVGQASDPAAAASSAGATVAQGFSTYKVNGNLAPVLGVYRSAGDFLDEYGRSYGMTASLVAKCVGPFISKLQSYGYAATAKHFPGLGAASSSENTDEAPVTINLSLSELRSVDEVPYQTAITNGVKMVMPSWAVYPALDGSRPSGLSSKWLKDELRGRLGFSGVTISDAITAGGLRDYGSISNRAVLAVQAGMDIIVVTGNSPADGATVVSALAAAVQNGQIASPAFSGSSQRILNLRKALAT</sequence>
<feature type="chain" id="PRO_5026997969" evidence="5">
    <location>
        <begin position="26"/>
        <end position="356"/>
    </location>
</feature>
<evidence type="ECO:0000256" key="5">
    <source>
        <dbReference type="SAM" id="SignalP"/>
    </source>
</evidence>
<reference evidence="8" key="1">
    <citation type="submission" date="2020-01" db="EMBL/GenBank/DDBJ databases">
        <authorList>
            <consortium name="DOE Joint Genome Institute"/>
            <person name="Haridas S."/>
            <person name="Albert R."/>
            <person name="Binder M."/>
            <person name="Bloem J."/>
            <person name="Labutti K."/>
            <person name="Salamov A."/>
            <person name="Andreopoulos B."/>
            <person name="Baker S.E."/>
            <person name="Barry K."/>
            <person name="Bills G."/>
            <person name="Bluhm B.H."/>
            <person name="Cannon C."/>
            <person name="Castanera R."/>
            <person name="Culley D.E."/>
            <person name="Daum C."/>
            <person name="Ezra D."/>
            <person name="Gonzalez J.B."/>
            <person name="Henrissat B."/>
            <person name="Kuo A."/>
            <person name="Liang C."/>
            <person name="Lipzen A."/>
            <person name="Lutzoni F."/>
            <person name="Magnuson J."/>
            <person name="Mondo S."/>
            <person name="Nolan M."/>
            <person name="Ohm R."/>
            <person name="Pangilinan J."/>
            <person name="Park H.-J."/>
            <person name="Ramirez L."/>
            <person name="Alfaro M."/>
            <person name="Sun H."/>
            <person name="Tritt A."/>
            <person name="Yoshinaga Y."/>
            <person name="Zwiers L.-H."/>
            <person name="Turgeon B.G."/>
            <person name="Goodwin S.B."/>
            <person name="Spatafora J.W."/>
            <person name="Crous P.W."/>
            <person name="Grigoriev I.V."/>
        </authorList>
    </citation>
    <scope>NUCLEOTIDE SEQUENCE</scope>
    <source>
        <strain evidence="8">CBS 342.82</strain>
    </source>
</reference>
<keyword evidence="7" id="KW-1185">Reference proteome</keyword>
<evidence type="ECO:0000256" key="3">
    <source>
        <dbReference type="ARBA" id="ARBA00023180"/>
    </source>
</evidence>
<dbReference type="SUPFAM" id="SSF51445">
    <property type="entry name" value="(Trans)glycosidases"/>
    <property type="match status" value="1"/>
</dbReference>
<dbReference type="OrthoDB" id="416222at2759"/>
<accession>A0A6J3LWG5</accession>
<reference evidence="8" key="3">
    <citation type="submission" date="2025-08" db="UniProtKB">
        <authorList>
            <consortium name="RefSeq"/>
        </authorList>
    </citation>
    <scope>IDENTIFICATION</scope>
    <source>
        <strain evidence="8">CBS 342.82</strain>
    </source>
</reference>
<dbReference type="InterPro" id="IPR001764">
    <property type="entry name" value="Glyco_hydro_3_N"/>
</dbReference>
<dbReference type="InterPro" id="IPR036962">
    <property type="entry name" value="Glyco_hydro_3_N_sf"/>
</dbReference>
<dbReference type="Proteomes" id="UP000504637">
    <property type="component" value="Unplaced"/>
</dbReference>
<dbReference type="PANTHER" id="PTHR30480:SF14">
    <property type="entry name" value="HYDROLASE, PUTATIVE (AFU_ORTHOLOGUE AFUA_4G13770)-RELATED"/>
    <property type="match status" value="1"/>
</dbReference>
<dbReference type="RefSeq" id="XP_033456018.1">
    <property type="nucleotide sequence ID" value="XM_033602694.1"/>
</dbReference>
<feature type="domain" description="Glycoside hydrolase family 3 N-terminal" evidence="6">
    <location>
        <begin position="50"/>
        <end position="350"/>
    </location>
</feature>
<keyword evidence="3" id="KW-0325">Glycoprotein</keyword>
<dbReference type="PANTHER" id="PTHR30480">
    <property type="entry name" value="BETA-HEXOSAMINIDASE-RELATED"/>
    <property type="match status" value="1"/>
</dbReference>
<evidence type="ECO:0000259" key="6">
    <source>
        <dbReference type="Pfam" id="PF00933"/>
    </source>
</evidence>
<keyword evidence="2 8" id="KW-0378">Hydrolase</keyword>
<evidence type="ECO:0000256" key="2">
    <source>
        <dbReference type="ARBA" id="ARBA00022801"/>
    </source>
</evidence>
<dbReference type="GO" id="GO:0004553">
    <property type="term" value="F:hydrolase activity, hydrolyzing O-glycosyl compounds"/>
    <property type="evidence" value="ECO:0007669"/>
    <property type="project" value="InterPro"/>
</dbReference>
<dbReference type="AlphaFoldDB" id="A0A6J3LWG5"/>
<evidence type="ECO:0000313" key="8">
    <source>
        <dbReference type="RefSeq" id="XP_033456018.1"/>
    </source>
</evidence>
<dbReference type="Pfam" id="PF00933">
    <property type="entry name" value="Glyco_hydro_3"/>
    <property type="match status" value="1"/>
</dbReference>
<evidence type="ECO:0000256" key="4">
    <source>
        <dbReference type="ARBA" id="ARBA00023295"/>
    </source>
</evidence>
<dbReference type="GO" id="GO:0009254">
    <property type="term" value="P:peptidoglycan turnover"/>
    <property type="evidence" value="ECO:0007669"/>
    <property type="project" value="TreeGrafter"/>
</dbReference>
<gene>
    <name evidence="8" type="ORF">K489DRAFT_364169</name>
</gene>
<comment type="similarity">
    <text evidence="1">Belongs to the glycosyl hydrolase 3 family.</text>
</comment>
<dbReference type="GO" id="GO:0005975">
    <property type="term" value="P:carbohydrate metabolic process"/>
    <property type="evidence" value="ECO:0007669"/>
    <property type="project" value="InterPro"/>
</dbReference>
<dbReference type="InterPro" id="IPR050226">
    <property type="entry name" value="NagZ_Beta-hexosaminidase"/>
</dbReference>